<protein>
    <submittedName>
        <fullName evidence="6">Cupin 1</fullName>
    </submittedName>
</protein>
<feature type="region of interest" description="Disordered" evidence="3">
    <location>
        <begin position="62"/>
        <end position="84"/>
    </location>
</feature>
<gene>
    <name evidence="6" type="ORF">RJ641_021287</name>
</gene>
<dbReference type="CDD" id="cd02245">
    <property type="entry name" value="cupin_7S_vicilin-like_C"/>
    <property type="match status" value="1"/>
</dbReference>
<dbReference type="InterPro" id="IPR006045">
    <property type="entry name" value="Cupin_1"/>
</dbReference>
<feature type="domain" description="Cupin type-1" evidence="5">
    <location>
        <begin position="134"/>
        <end position="292"/>
    </location>
</feature>
<keyword evidence="4" id="KW-0732">Signal</keyword>
<dbReference type="SMART" id="SM00835">
    <property type="entry name" value="Cupin_1"/>
    <property type="match status" value="2"/>
</dbReference>
<feature type="signal peptide" evidence="4">
    <location>
        <begin position="1"/>
        <end position="24"/>
    </location>
</feature>
<evidence type="ECO:0000256" key="4">
    <source>
        <dbReference type="SAM" id="SignalP"/>
    </source>
</evidence>
<accession>A0AAN8YUU6</accession>
<comment type="caution">
    <text evidence="6">The sequence shown here is derived from an EMBL/GenBank/DDBJ whole genome shotgun (WGS) entry which is preliminary data.</text>
</comment>
<dbReference type="InterPro" id="IPR014710">
    <property type="entry name" value="RmlC-like_jellyroll"/>
</dbReference>
<feature type="chain" id="PRO_5042821838" evidence="4">
    <location>
        <begin position="25"/>
        <end position="539"/>
    </location>
</feature>
<dbReference type="Pfam" id="PF00190">
    <property type="entry name" value="Cupin_1"/>
    <property type="match status" value="2"/>
</dbReference>
<comment type="similarity">
    <text evidence="1">Belongs to the 7S seed storage protein family.</text>
</comment>
<name>A0AAN8YUU6_9MAGN</name>
<dbReference type="SUPFAM" id="SSF51182">
    <property type="entry name" value="RmlC-like cupins"/>
    <property type="match status" value="2"/>
</dbReference>
<evidence type="ECO:0000259" key="5">
    <source>
        <dbReference type="SMART" id="SM00835"/>
    </source>
</evidence>
<feature type="coiled-coil region" evidence="2">
    <location>
        <begin position="472"/>
        <end position="499"/>
    </location>
</feature>
<feature type="domain" description="Cupin type-1" evidence="5">
    <location>
        <begin position="332"/>
        <end position="499"/>
    </location>
</feature>
<dbReference type="PANTHER" id="PTHR31189:SF41">
    <property type="entry name" value="VICILIN C72"/>
    <property type="match status" value="1"/>
</dbReference>
<dbReference type="Gene3D" id="2.60.120.10">
    <property type="entry name" value="Jelly Rolls"/>
    <property type="match status" value="2"/>
</dbReference>
<dbReference type="CDD" id="cd02244">
    <property type="entry name" value="cupin_7S_vicilin-like_N"/>
    <property type="match status" value="1"/>
</dbReference>
<keyword evidence="2" id="KW-0175">Coiled coil</keyword>
<proteinExistence type="inferred from homology"/>
<evidence type="ECO:0000256" key="1">
    <source>
        <dbReference type="ARBA" id="ARBA00023597"/>
    </source>
</evidence>
<evidence type="ECO:0000256" key="3">
    <source>
        <dbReference type="SAM" id="MobiDB-lite"/>
    </source>
</evidence>
<keyword evidence="7" id="KW-1185">Reference proteome</keyword>
<dbReference type="Gene3D" id="6.10.250.890">
    <property type="match status" value="1"/>
</dbReference>
<evidence type="ECO:0000313" key="6">
    <source>
        <dbReference type="EMBL" id="KAK6913966.1"/>
    </source>
</evidence>
<evidence type="ECO:0000256" key="2">
    <source>
        <dbReference type="SAM" id="Coils"/>
    </source>
</evidence>
<dbReference type="Proteomes" id="UP001370490">
    <property type="component" value="Unassembled WGS sequence"/>
</dbReference>
<dbReference type="InterPro" id="IPR011051">
    <property type="entry name" value="RmlC_Cupin_sf"/>
</dbReference>
<evidence type="ECO:0000313" key="7">
    <source>
        <dbReference type="Proteomes" id="UP001370490"/>
    </source>
</evidence>
<reference evidence="6 7" key="1">
    <citation type="submission" date="2023-12" db="EMBL/GenBank/DDBJ databases">
        <title>A high-quality genome assembly for Dillenia turbinata (Dilleniales).</title>
        <authorList>
            <person name="Chanderbali A."/>
        </authorList>
    </citation>
    <scope>NUCLEOTIDE SEQUENCE [LARGE SCALE GENOMIC DNA]</scope>
    <source>
        <strain evidence="6">LSX21</strain>
        <tissue evidence="6">Leaf</tissue>
    </source>
</reference>
<dbReference type="PANTHER" id="PTHR31189">
    <property type="entry name" value="OS03G0336100 PROTEIN-RELATED"/>
    <property type="match status" value="1"/>
</dbReference>
<sequence>MAIKRLPLFFFLSFVLLSATLCLGYERDPEREKLEQCRLQFQQQARSKGEQRECEQRCQKQYEEQHGQKEEEKGRREDPREDPRVKLEKCRRQCQQQAQSREKQRECEQRCQQKYEERQQGRGNRQEEERNNPYYFSSQSFQTVIRNQEGQVLALPKFTKKSDLLRHIERYRLGVCEANPHAFVIPHHLDSETILFVVQGRGTITLVKQNKRESFNIERGDVLKVDAGTTMYVINRDSNERVRTVSVAQSQNVPGDTKIYFGAGGENPETFYKTFSDEVLEAAFNTPSDRLQKLFGKQTQGAAVKATEEQIKALTQHAQSSKGGKSKGEGPFNLLQSRPVHSNKFGQFFEVTPNDCKDLQDLDSSVSFVKINQGGMMAPFFNSKSTKIVYVVEGNGCFEMACPHVASQSQGSQTRKGVTESTSYKKLYAHLSRGDALVIPAGHPVTFIADQNQNLQLVSFGINAQNNKRNFLAGQENVLNQLEKEAKELSFNTRAEEVEEIFKNQKDSYFVAGPKEFEEREEKGGRGQRLSSILDFAAF</sequence>
<organism evidence="6 7">
    <name type="scientific">Dillenia turbinata</name>
    <dbReference type="NCBI Taxonomy" id="194707"/>
    <lineage>
        <taxon>Eukaryota</taxon>
        <taxon>Viridiplantae</taxon>
        <taxon>Streptophyta</taxon>
        <taxon>Embryophyta</taxon>
        <taxon>Tracheophyta</taxon>
        <taxon>Spermatophyta</taxon>
        <taxon>Magnoliopsida</taxon>
        <taxon>eudicotyledons</taxon>
        <taxon>Gunneridae</taxon>
        <taxon>Pentapetalae</taxon>
        <taxon>Dilleniales</taxon>
        <taxon>Dilleniaceae</taxon>
        <taxon>Dillenia</taxon>
    </lineage>
</organism>
<dbReference type="AlphaFoldDB" id="A0AAN8YUU6"/>
<dbReference type="EMBL" id="JBAMMX010000026">
    <property type="protein sequence ID" value="KAK6913966.1"/>
    <property type="molecule type" value="Genomic_DNA"/>
</dbReference>
<dbReference type="InterPro" id="IPR050253">
    <property type="entry name" value="Seed_Storage-Functional"/>
</dbReference>